<proteinExistence type="predicted"/>
<organism evidence="1 2">
    <name type="scientific">Ammoniphilus oxalaticus</name>
    <dbReference type="NCBI Taxonomy" id="66863"/>
    <lineage>
        <taxon>Bacteria</taxon>
        <taxon>Bacillati</taxon>
        <taxon>Bacillota</taxon>
        <taxon>Bacilli</taxon>
        <taxon>Bacillales</taxon>
        <taxon>Paenibacillaceae</taxon>
        <taxon>Aneurinibacillus group</taxon>
        <taxon>Ammoniphilus</taxon>
    </lineage>
</organism>
<gene>
    <name evidence="1" type="ORF">BEP19_04475</name>
</gene>
<sequence>MWLREENEKDGEHSMELQQLKAEQLELLYRTEKKTKWLLKFRDPEQSVNIYMTRPANETSGTLLHTIKCYKNLNDWFKKHERLF</sequence>
<keyword evidence="2" id="KW-1185">Reference proteome</keyword>
<reference evidence="1 2" key="1">
    <citation type="submission" date="2016-08" db="EMBL/GenBank/DDBJ databases">
        <title>Novel Firmicute Genomes.</title>
        <authorList>
            <person name="Poppleton D.I."/>
            <person name="Gribaldo S."/>
        </authorList>
    </citation>
    <scope>NUCLEOTIDE SEQUENCE [LARGE SCALE GENOMIC DNA]</scope>
    <source>
        <strain evidence="1 2">RAOx-1</strain>
    </source>
</reference>
<dbReference type="AlphaFoldDB" id="A0A419SLZ0"/>
<dbReference type="EMBL" id="MCHY01000007">
    <property type="protein sequence ID" value="RKD25081.1"/>
    <property type="molecule type" value="Genomic_DNA"/>
</dbReference>
<name>A0A419SLZ0_9BACL</name>
<accession>A0A419SLZ0</accession>
<comment type="caution">
    <text evidence="1">The sequence shown here is derived from an EMBL/GenBank/DDBJ whole genome shotgun (WGS) entry which is preliminary data.</text>
</comment>
<dbReference type="Proteomes" id="UP000284219">
    <property type="component" value="Unassembled WGS sequence"/>
</dbReference>
<evidence type="ECO:0000313" key="1">
    <source>
        <dbReference type="EMBL" id="RKD25081.1"/>
    </source>
</evidence>
<protein>
    <submittedName>
        <fullName evidence="1">Uncharacterized protein</fullName>
    </submittedName>
</protein>
<evidence type="ECO:0000313" key="2">
    <source>
        <dbReference type="Proteomes" id="UP000284219"/>
    </source>
</evidence>